<dbReference type="InterPro" id="IPR012337">
    <property type="entry name" value="RNaseH-like_sf"/>
</dbReference>
<dbReference type="PANTHER" id="PTHR46889:SF4">
    <property type="entry name" value="TRANSPOSASE INSO FOR INSERTION SEQUENCE ELEMENT IS911B-RELATED"/>
    <property type="match status" value="1"/>
</dbReference>
<accession>A0A6M0SEA5</accession>
<dbReference type="Gene3D" id="3.30.420.10">
    <property type="entry name" value="Ribonuclease H-like superfamily/Ribonuclease H"/>
    <property type="match status" value="1"/>
</dbReference>
<reference evidence="2 3" key="1">
    <citation type="journal article" date="2020" name="Microb. Ecol.">
        <title>Ecogenomics of the Marine Benthic Filamentous Cyanobacterium Adonisia.</title>
        <authorList>
            <person name="Walter J.M."/>
            <person name="Coutinho F.H."/>
            <person name="Leomil L."/>
            <person name="Hargreaves P.I."/>
            <person name="Campeao M.E."/>
            <person name="Vieira V.V."/>
            <person name="Silva B.S."/>
            <person name="Fistarol G.O."/>
            <person name="Salomon P.S."/>
            <person name="Sawabe T."/>
            <person name="Mino S."/>
            <person name="Hosokawa M."/>
            <person name="Miyashita H."/>
            <person name="Maruyama F."/>
            <person name="van Verk M.C."/>
            <person name="Dutilh B.E."/>
            <person name="Thompson C.C."/>
            <person name="Thompson F.L."/>
        </authorList>
    </citation>
    <scope>NUCLEOTIDE SEQUENCE [LARGE SCALE GENOMIC DNA]</scope>
    <source>
        <strain evidence="2 3">CCMR0082</strain>
    </source>
</reference>
<dbReference type="AlphaFoldDB" id="A0A6M0SEA5"/>
<dbReference type="InterPro" id="IPR001584">
    <property type="entry name" value="Integrase_cat-core"/>
</dbReference>
<dbReference type="SUPFAM" id="SSF53098">
    <property type="entry name" value="Ribonuclease H-like"/>
    <property type="match status" value="1"/>
</dbReference>
<dbReference type="GO" id="GO:0003676">
    <property type="term" value="F:nucleic acid binding"/>
    <property type="evidence" value="ECO:0007669"/>
    <property type="project" value="InterPro"/>
</dbReference>
<dbReference type="GO" id="GO:0015074">
    <property type="term" value="P:DNA integration"/>
    <property type="evidence" value="ECO:0007669"/>
    <property type="project" value="InterPro"/>
</dbReference>
<name>A0A6M0SEA5_9CYAN</name>
<evidence type="ECO:0000313" key="2">
    <source>
        <dbReference type="EMBL" id="NEZ66676.1"/>
    </source>
</evidence>
<feature type="domain" description="Integrase catalytic" evidence="1">
    <location>
        <begin position="5"/>
        <end position="67"/>
    </location>
</feature>
<gene>
    <name evidence="2" type="ORF">D0962_28625</name>
</gene>
<sequence length="88" mass="10179">MQTAGIQCSMSRRANCWDNAVAESFFGTLKTELVHSQIFSDQAEAKTVIAEWIEVFYNRQRIHSTIDFLSLVQFEDKYWLSLRQSIAA</sequence>
<organism evidence="2 3">
    <name type="scientific">Adonisia turfae CCMR0082</name>
    <dbReference type="NCBI Taxonomy" id="2304604"/>
    <lineage>
        <taxon>Bacteria</taxon>
        <taxon>Bacillati</taxon>
        <taxon>Cyanobacteriota</taxon>
        <taxon>Adonisia</taxon>
        <taxon>Adonisia turfae</taxon>
    </lineage>
</organism>
<comment type="caution">
    <text evidence="2">The sequence shown here is derived from an EMBL/GenBank/DDBJ whole genome shotgun (WGS) entry which is preliminary data.</text>
</comment>
<dbReference type="InterPro" id="IPR050900">
    <property type="entry name" value="Transposase_IS3/IS150/IS904"/>
</dbReference>
<dbReference type="InterPro" id="IPR036397">
    <property type="entry name" value="RNaseH_sf"/>
</dbReference>
<evidence type="ECO:0000259" key="1">
    <source>
        <dbReference type="Pfam" id="PF13683"/>
    </source>
</evidence>
<evidence type="ECO:0000313" key="3">
    <source>
        <dbReference type="Proteomes" id="UP000473574"/>
    </source>
</evidence>
<dbReference type="Proteomes" id="UP000473574">
    <property type="component" value="Unassembled WGS sequence"/>
</dbReference>
<proteinExistence type="predicted"/>
<protein>
    <recommendedName>
        <fullName evidence="1">Integrase catalytic domain-containing protein</fullName>
    </recommendedName>
</protein>
<dbReference type="EMBL" id="QZCE01000002">
    <property type="protein sequence ID" value="NEZ66676.1"/>
    <property type="molecule type" value="Genomic_DNA"/>
</dbReference>
<dbReference type="PANTHER" id="PTHR46889">
    <property type="entry name" value="TRANSPOSASE INSF FOR INSERTION SEQUENCE IS3B-RELATED"/>
    <property type="match status" value="1"/>
</dbReference>
<dbReference type="Pfam" id="PF13683">
    <property type="entry name" value="rve_3"/>
    <property type="match status" value="1"/>
</dbReference>